<comment type="caution">
    <text evidence="1">The sequence shown here is derived from an EMBL/GenBank/DDBJ whole genome shotgun (WGS) entry which is preliminary data.</text>
</comment>
<dbReference type="EMBL" id="VANP01000007">
    <property type="protein sequence ID" value="TLP57802.1"/>
    <property type="molecule type" value="Genomic_DNA"/>
</dbReference>
<proteinExistence type="predicted"/>
<dbReference type="GO" id="GO:0008168">
    <property type="term" value="F:methyltransferase activity"/>
    <property type="evidence" value="ECO:0007669"/>
    <property type="project" value="UniProtKB-KW"/>
</dbReference>
<gene>
    <name evidence="1" type="ORF">FED44_19720</name>
</gene>
<dbReference type="AlphaFoldDB" id="A0A5R8YWD1"/>
<name>A0A5R8YWD1_9ACTN</name>
<accession>A0A5R8YWD1</accession>
<dbReference type="Gene3D" id="3.40.50.150">
    <property type="entry name" value="Vaccinia Virus protein VP39"/>
    <property type="match status" value="1"/>
</dbReference>
<keyword evidence="1" id="KW-0808">Transferase</keyword>
<evidence type="ECO:0000313" key="1">
    <source>
        <dbReference type="EMBL" id="TLP57802.1"/>
    </source>
</evidence>
<dbReference type="OrthoDB" id="9799672at2"/>
<keyword evidence="1" id="KW-0489">Methyltransferase</keyword>
<organism evidence="1 2">
    <name type="scientific">Microbispora triticiradicis</name>
    <dbReference type="NCBI Taxonomy" id="2200763"/>
    <lineage>
        <taxon>Bacteria</taxon>
        <taxon>Bacillati</taxon>
        <taxon>Actinomycetota</taxon>
        <taxon>Actinomycetes</taxon>
        <taxon>Streptosporangiales</taxon>
        <taxon>Streptosporangiaceae</taxon>
        <taxon>Microbispora</taxon>
    </lineage>
</organism>
<keyword evidence="2" id="KW-1185">Reference proteome</keyword>
<dbReference type="SUPFAM" id="SSF53335">
    <property type="entry name" value="S-adenosyl-L-methionine-dependent methyltransferases"/>
    <property type="match status" value="1"/>
</dbReference>
<dbReference type="InterPro" id="IPR029063">
    <property type="entry name" value="SAM-dependent_MTases_sf"/>
</dbReference>
<protein>
    <submittedName>
        <fullName evidence="1">Class I SAM-dependent methyltransferase</fullName>
    </submittedName>
</protein>
<dbReference type="Proteomes" id="UP000309033">
    <property type="component" value="Unassembled WGS sequence"/>
</dbReference>
<dbReference type="GO" id="GO:0032259">
    <property type="term" value="P:methylation"/>
    <property type="evidence" value="ECO:0007669"/>
    <property type="project" value="UniProtKB-KW"/>
</dbReference>
<evidence type="ECO:0000313" key="2">
    <source>
        <dbReference type="Proteomes" id="UP000309033"/>
    </source>
</evidence>
<reference evidence="1" key="1">
    <citation type="submission" date="2019-05" db="EMBL/GenBank/DDBJ databases">
        <title>Isolation, diversity and antifungal activity of Actinobacteria from wheat.</title>
        <authorList>
            <person name="Yu B."/>
        </authorList>
    </citation>
    <scope>NUCLEOTIDE SEQUENCE [LARGE SCALE GENOMIC DNA]</scope>
    <source>
        <strain evidence="1">NEAU-HEGS1-5</strain>
    </source>
</reference>
<dbReference type="Pfam" id="PF13578">
    <property type="entry name" value="Methyltransf_24"/>
    <property type="match status" value="1"/>
</dbReference>
<sequence>MPLFDPGCRPCRVFPVRSSYWGQTVHNITREYQQEIWAKVSFPDGELERSRDLYHRFERDLKEAREHQRPLYANWVSKGLDPQVCDIEAELTYLRIRQSRPENVVEISSGSGWSTSWILRALADNGTGRLHSYDLVDDSVRNVPADLAADRWHFHQGDVRESTAALPESADYLFLDSDHSAQFAEWYLAEILPRFPRAQVSVHDIVKWPDEWGWGEESIVLCRWLAEQGIPCFTAARALPDVGFAGLTALRESLGINSLHWEDYNSMIFFSL</sequence>